<gene>
    <name evidence="2" type="ORF">ACFQ5G_54730</name>
</gene>
<accession>A0ABW4AUM9</accession>
<dbReference type="Proteomes" id="UP001597183">
    <property type="component" value="Unassembled WGS sequence"/>
</dbReference>
<sequence length="452" mass="49051">MIFVPHKALHALPLHALVLDAETDLYLHDVVNSVRFCSSLFDASTSGTWVPPPGYRQPTPRLVSVMERDSPLPGVGLYRRMLDVLRLQLGEQMRIDDLYGLGDLPGGFELGDIRVNWHGHGRSSSNAWGASYLTLGDGVVFGRTIATTWRLPGRPHVVLASCQSAVDAALTSVVDEYCGLDVAFRIAGARSVAASMWDLGDPVAAFTAVRLTSSFLQTGKPPAHALTALQRAFRNGTWKAALLRPEQAAALPTEQAELLREFQAPLRTAARRRLRRPPPLGHHAGTRMTLRQEQVMEPDADDWFEIDRRPPWPDYLPPAVEIGKWTSGVLASGVLGNASYDGLKALTRWLRRRNEPGPIDCSEVDMQAALEALAKVSARQRAVQLGFAAPLTALRVTSIAGGPGATTATVTGPAFRAEVRLPHDDLTAESIEVTVRGIAPPTPERDSRSNGA</sequence>
<keyword evidence="3" id="KW-1185">Reference proteome</keyword>
<protein>
    <submittedName>
        <fullName evidence="2">CHAT domain-containing protein</fullName>
    </submittedName>
</protein>
<evidence type="ECO:0000313" key="2">
    <source>
        <dbReference type="EMBL" id="MFD1374446.1"/>
    </source>
</evidence>
<dbReference type="EMBL" id="JBHTMK010000083">
    <property type="protein sequence ID" value="MFD1374446.1"/>
    <property type="molecule type" value="Genomic_DNA"/>
</dbReference>
<name>A0ABW4AUM9_9ACTN</name>
<evidence type="ECO:0000259" key="1">
    <source>
        <dbReference type="Pfam" id="PF12770"/>
    </source>
</evidence>
<proteinExistence type="predicted"/>
<organism evidence="2 3">
    <name type="scientific">Actinoplanes sichuanensis</name>
    <dbReference type="NCBI Taxonomy" id="512349"/>
    <lineage>
        <taxon>Bacteria</taxon>
        <taxon>Bacillati</taxon>
        <taxon>Actinomycetota</taxon>
        <taxon>Actinomycetes</taxon>
        <taxon>Micromonosporales</taxon>
        <taxon>Micromonosporaceae</taxon>
        <taxon>Actinoplanes</taxon>
    </lineage>
</organism>
<dbReference type="RefSeq" id="WP_317794409.1">
    <property type="nucleotide sequence ID" value="NZ_AP028461.1"/>
</dbReference>
<dbReference type="Pfam" id="PF12770">
    <property type="entry name" value="CHAT"/>
    <property type="match status" value="1"/>
</dbReference>
<reference evidence="3" key="1">
    <citation type="journal article" date="2019" name="Int. J. Syst. Evol. Microbiol.">
        <title>The Global Catalogue of Microorganisms (GCM) 10K type strain sequencing project: providing services to taxonomists for standard genome sequencing and annotation.</title>
        <authorList>
            <consortium name="The Broad Institute Genomics Platform"/>
            <consortium name="The Broad Institute Genome Sequencing Center for Infectious Disease"/>
            <person name="Wu L."/>
            <person name="Ma J."/>
        </authorList>
    </citation>
    <scope>NUCLEOTIDE SEQUENCE [LARGE SCALE GENOMIC DNA]</scope>
    <source>
        <strain evidence="3">CCM 7526</strain>
    </source>
</reference>
<dbReference type="InterPro" id="IPR024983">
    <property type="entry name" value="CHAT_dom"/>
</dbReference>
<evidence type="ECO:0000313" key="3">
    <source>
        <dbReference type="Proteomes" id="UP001597183"/>
    </source>
</evidence>
<comment type="caution">
    <text evidence="2">The sequence shown here is derived from an EMBL/GenBank/DDBJ whole genome shotgun (WGS) entry which is preliminary data.</text>
</comment>
<feature type="domain" description="CHAT" evidence="1">
    <location>
        <begin position="119"/>
        <end position="237"/>
    </location>
</feature>